<reference evidence="2 3" key="1">
    <citation type="journal article" date="2022" name="Antonie Van Leeuwenhoek">
        <title>Whole genome sequencing of the halophilic Halomonas qaidamensis XH36, a novel species strain with high ectoine production.</title>
        <authorList>
            <person name="Zhang T."/>
            <person name="Cui T."/>
            <person name="Cao Y."/>
            <person name="Li Y."/>
            <person name="Li F."/>
            <person name="Zhu D."/>
            <person name="Xing J."/>
        </authorList>
    </citation>
    <scope>NUCLEOTIDE SEQUENCE [LARGE SCALE GENOMIC DNA]</scope>
    <source>
        <strain evidence="2 3">XH36</strain>
    </source>
</reference>
<dbReference type="RefSeq" id="WP_264431273.1">
    <property type="nucleotide sequence ID" value="NZ_CP080627.1"/>
</dbReference>
<name>A0ABY6JVW4_9GAMM</name>
<dbReference type="Proteomes" id="UP001163082">
    <property type="component" value="Chromosome"/>
</dbReference>
<sequence>MNTTIQYVGQHPRKRHQCNPALKLWWDMYYQNMRVNIEKGPLIENYLATLLRVMENARRECPRIFAVRIDPRFPARNYISNTGNDNSYIRNFINHLQWELDIAGTKYPHKMRYVWCREQVTSIHHHYHVLLLLSGDAYRSLGNYTHSTGGSFKRDNLFHRIVRAWSVAIGWPLENMKGLVHIATDDMTKHAYTWHYQRNDQATFEEVFHGASYMCKEYSKPIGQSIHCFEGSRR</sequence>
<feature type="domain" description="YagK/YfjJ C-terminal" evidence="1">
    <location>
        <begin position="61"/>
        <end position="229"/>
    </location>
</feature>
<keyword evidence="3" id="KW-1185">Reference proteome</keyword>
<gene>
    <name evidence="2" type="ORF">K1Y77_08130</name>
</gene>
<dbReference type="EMBL" id="CP080627">
    <property type="protein sequence ID" value="UYV20599.1"/>
    <property type="molecule type" value="Genomic_DNA"/>
</dbReference>
<protein>
    <submittedName>
        <fullName evidence="2">Inovirus Gp2 family protein</fullName>
    </submittedName>
</protein>
<evidence type="ECO:0000313" key="2">
    <source>
        <dbReference type="EMBL" id="UYV20599.1"/>
    </source>
</evidence>
<dbReference type="InterPro" id="IPR057271">
    <property type="entry name" value="YagK_YfjJ_C"/>
</dbReference>
<accession>A0ABY6JVW4</accession>
<organism evidence="2 3">
    <name type="scientific">Halomonas qaidamensis</name>
    <dbReference type="NCBI Taxonomy" id="2866211"/>
    <lineage>
        <taxon>Bacteria</taxon>
        <taxon>Pseudomonadati</taxon>
        <taxon>Pseudomonadota</taxon>
        <taxon>Gammaproteobacteria</taxon>
        <taxon>Oceanospirillales</taxon>
        <taxon>Halomonadaceae</taxon>
        <taxon>Halomonas</taxon>
    </lineage>
</organism>
<evidence type="ECO:0000259" key="1">
    <source>
        <dbReference type="Pfam" id="PF11726"/>
    </source>
</evidence>
<evidence type="ECO:0000313" key="3">
    <source>
        <dbReference type="Proteomes" id="UP001163082"/>
    </source>
</evidence>
<proteinExistence type="predicted"/>
<dbReference type="Pfam" id="PF11726">
    <property type="entry name" value="YagK_YfjJ_C"/>
    <property type="match status" value="1"/>
</dbReference>